<dbReference type="Gene3D" id="3.40.50.1390">
    <property type="entry name" value="Resolvase, N-terminal catalytic domain"/>
    <property type="match status" value="1"/>
</dbReference>
<dbReference type="GO" id="GO:0003677">
    <property type="term" value="F:DNA binding"/>
    <property type="evidence" value="ECO:0007669"/>
    <property type="project" value="InterPro"/>
</dbReference>
<dbReference type="Proteomes" id="UP000637578">
    <property type="component" value="Unassembled WGS sequence"/>
</dbReference>
<dbReference type="Gene3D" id="3.90.1750.20">
    <property type="entry name" value="Putative Large Serine Recombinase, Chain B, Domain 2"/>
    <property type="match status" value="1"/>
</dbReference>
<dbReference type="InterPro" id="IPR011109">
    <property type="entry name" value="DNA_bind_recombinase_dom"/>
</dbReference>
<dbReference type="InterPro" id="IPR050639">
    <property type="entry name" value="SSR_resolvase"/>
</dbReference>
<dbReference type="PANTHER" id="PTHR30461">
    <property type="entry name" value="DNA-INVERTASE FROM LAMBDOID PROPHAGE"/>
    <property type="match status" value="1"/>
</dbReference>
<dbReference type="InterPro" id="IPR038109">
    <property type="entry name" value="DNA_bind_recomb_sf"/>
</dbReference>
<keyword evidence="5" id="KW-1185">Reference proteome</keyword>
<dbReference type="InterPro" id="IPR036162">
    <property type="entry name" value="Resolvase-like_N_sf"/>
</dbReference>
<dbReference type="EMBL" id="BMMK01000021">
    <property type="protein sequence ID" value="GGM67074.1"/>
    <property type="molecule type" value="Genomic_DNA"/>
</dbReference>
<dbReference type="PROSITE" id="PS51737">
    <property type="entry name" value="RECOMBINASE_DNA_BIND"/>
    <property type="match status" value="1"/>
</dbReference>
<reference evidence="4" key="2">
    <citation type="submission" date="2020-09" db="EMBL/GenBank/DDBJ databases">
        <authorList>
            <person name="Sun Q."/>
            <person name="Zhou Y."/>
        </authorList>
    </citation>
    <scope>NUCLEOTIDE SEQUENCE</scope>
    <source>
        <strain evidence="4">CGMCC 4.5737</strain>
    </source>
</reference>
<protein>
    <submittedName>
        <fullName evidence="4">Serine recombinase</fullName>
    </submittedName>
</protein>
<feature type="domain" description="Resolvase/invertase-type recombinase catalytic" evidence="2">
    <location>
        <begin position="1"/>
        <end position="147"/>
    </location>
</feature>
<feature type="region of interest" description="Disordered" evidence="1">
    <location>
        <begin position="454"/>
        <end position="473"/>
    </location>
</feature>
<organism evidence="4 5">
    <name type="scientific">Longimycelium tulufanense</name>
    <dbReference type="NCBI Taxonomy" id="907463"/>
    <lineage>
        <taxon>Bacteria</taxon>
        <taxon>Bacillati</taxon>
        <taxon>Actinomycetota</taxon>
        <taxon>Actinomycetes</taxon>
        <taxon>Pseudonocardiales</taxon>
        <taxon>Pseudonocardiaceae</taxon>
        <taxon>Longimycelium</taxon>
    </lineage>
</organism>
<evidence type="ECO:0000259" key="3">
    <source>
        <dbReference type="PROSITE" id="PS51737"/>
    </source>
</evidence>
<dbReference type="SMART" id="SM00857">
    <property type="entry name" value="Resolvase"/>
    <property type="match status" value="1"/>
</dbReference>
<dbReference type="CDD" id="cd00338">
    <property type="entry name" value="Ser_Recombinase"/>
    <property type="match status" value="1"/>
</dbReference>
<dbReference type="AlphaFoldDB" id="A0A8J3FVC7"/>
<dbReference type="GO" id="GO:0000150">
    <property type="term" value="F:DNA strand exchange activity"/>
    <property type="evidence" value="ECO:0007669"/>
    <property type="project" value="InterPro"/>
</dbReference>
<evidence type="ECO:0000313" key="4">
    <source>
        <dbReference type="EMBL" id="GGM67074.1"/>
    </source>
</evidence>
<dbReference type="SUPFAM" id="SSF53041">
    <property type="entry name" value="Resolvase-like"/>
    <property type="match status" value="1"/>
</dbReference>
<dbReference type="PANTHER" id="PTHR30461:SF23">
    <property type="entry name" value="DNA RECOMBINASE-RELATED"/>
    <property type="match status" value="1"/>
</dbReference>
<dbReference type="Pfam" id="PF00239">
    <property type="entry name" value="Resolvase"/>
    <property type="match status" value="1"/>
</dbReference>
<dbReference type="PROSITE" id="PS51736">
    <property type="entry name" value="RECOMBINASES_3"/>
    <property type="match status" value="1"/>
</dbReference>
<dbReference type="Pfam" id="PF07508">
    <property type="entry name" value="Recombinase"/>
    <property type="match status" value="1"/>
</dbReference>
<feature type="domain" description="Recombinase" evidence="3">
    <location>
        <begin position="155"/>
        <end position="259"/>
    </location>
</feature>
<evidence type="ECO:0000256" key="1">
    <source>
        <dbReference type="SAM" id="MobiDB-lite"/>
    </source>
</evidence>
<dbReference type="InterPro" id="IPR006119">
    <property type="entry name" value="Resolv_N"/>
</dbReference>
<evidence type="ECO:0000313" key="5">
    <source>
        <dbReference type="Proteomes" id="UP000637578"/>
    </source>
</evidence>
<comment type="caution">
    <text evidence="4">The sequence shown here is derived from an EMBL/GenBank/DDBJ whole genome shotgun (WGS) entry which is preliminary data.</text>
</comment>
<proteinExistence type="predicted"/>
<reference evidence="4" key="1">
    <citation type="journal article" date="2014" name="Int. J. Syst. Evol. Microbiol.">
        <title>Complete genome sequence of Corynebacterium casei LMG S-19264T (=DSM 44701T), isolated from a smear-ripened cheese.</title>
        <authorList>
            <consortium name="US DOE Joint Genome Institute (JGI-PGF)"/>
            <person name="Walter F."/>
            <person name="Albersmeier A."/>
            <person name="Kalinowski J."/>
            <person name="Ruckert C."/>
        </authorList>
    </citation>
    <scope>NUCLEOTIDE SEQUENCE</scope>
    <source>
        <strain evidence="4">CGMCC 4.5737</strain>
    </source>
</reference>
<sequence>MIYVRISQDRVGAGVGVERQERECRELAERLGWTVVEVFTDNDISAYSGKPRPGYRAMLTGLGQGRASAVLAWHTDRLHRSPVELEEYINVCEPLGVTTHTVKAGYLDLSTPSGRMVARQLGAVARFESEHKAERIRAARLQAARAGRWQGGIRPFGFEADGETIRPDEAAEIVKATEEILAGGSVRGVVRDLIRRGVPTATGKVDWDNAVLRNILIRPRNAGLMVYKGEIIGKAAWPPIVPEETWRALVSLLKSPERLSNGGNNRVRWLGSGLYLCHTCELPSLRVSPAGSRAKPAYRCRNRERTGTGTHVTREAATLDALVERVIVARLEKPDAMDLLKSPADMVDTAALHTESTALVRRLDELSEMFAEGAITAAQLKTGTDKLRARLAAIEAEVASAGDVDPLLGVVGAPNVAEVWFGTKPDRSDGLELGRRRAILDTLVTVTVLPSKRGKKAGGTYSDPDAVDFDWKR</sequence>
<evidence type="ECO:0000259" key="2">
    <source>
        <dbReference type="PROSITE" id="PS51736"/>
    </source>
</evidence>
<gene>
    <name evidence="4" type="ORF">GCM10012275_41990</name>
</gene>
<accession>A0A8J3FVC7</accession>
<name>A0A8J3FVC7_9PSEU</name>